<reference key="2">
    <citation type="submission" date="2011-05" db="EMBL/GenBank/DDBJ databases">
        <title>The Genome of Mycoplasma haemofelis Strain Ohio2, a pathogenic hemoplasma of the cat.</title>
        <authorList>
            <person name="Santos A.P."/>
            <person name="Guimaraes A.M.S."/>
            <person name="SanMiguel P.J."/>
            <person name="Martin S.W."/>
            <person name="Messick J.B."/>
        </authorList>
    </citation>
    <scope>NUCLEOTIDE SEQUENCE</scope>
    <source>
        <strain>Ohio2</strain>
    </source>
</reference>
<sequence>MHWVVKYPFDFYSPFYTMTSLQKFGVVSTTAAGGAAGSAALAHYLSSDGKVKNIADKFRKEHFTLISKKEDWETMLTKYNSTHEASAQGSRFTNQNITWEELKSICEQAAKEDISEEKNASWKFRKWCVVPKSIHSHVLSYGLTPLKSGTNDTQDKASFIKLQKSYKDQGLNSIYNLKDNLNKQGTNQEDGALLKAECERMSKIESTDTSFDYEFKDYKSWCTQEAANQLPN</sequence>
<name>F6FHK1_MYCHI</name>
<dbReference type="EMBL" id="CP002808">
    <property type="protein sequence ID" value="AEG72740.1"/>
    <property type="molecule type" value="Genomic_DNA"/>
</dbReference>
<evidence type="ECO:0000313" key="1">
    <source>
        <dbReference type="EMBL" id="AEG72740.1"/>
    </source>
</evidence>
<protein>
    <submittedName>
        <fullName evidence="1">Uncharacterized protein</fullName>
    </submittedName>
</protein>
<dbReference type="AlphaFoldDB" id="F6FHK1"/>
<dbReference type="KEGG" id="mhf:MHF_0466"/>
<accession>F6FHK1</accession>
<organism evidence="1 2">
    <name type="scientific">Mycoplasma haemofelis (strain Ohio2)</name>
    <dbReference type="NCBI Taxonomy" id="859194"/>
    <lineage>
        <taxon>Bacteria</taxon>
        <taxon>Bacillati</taxon>
        <taxon>Mycoplasmatota</taxon>
        <taxon>Mollicutes</taxon>
        <taxon>Mycoplasmataceae</taxon>
        <taxon>Mycoplasma</taxon>
    </lineage>
</organism>
<reference evidence="1 2" key="1">
    <citation type="journal article" date="2011" name="J. Bacteriol.">
        <title>Complete genome sequences of two hemotropic Mycoplasmas, Mycoplasma haemofelis strain Ohio2 and Mycoplasma suis strain Illinois.</title>
        <authorList>
            <person name="Messick J.B."/>
            <person name="Santos A.P."/>
            <person name="Guimaraes A.M."/>
        </authorList>
    </citation>
    <scope>NUCLEOTIDE SEQUENCE [LARGE SCALE GENOMIC DNA]</scope>
    <source>
        <strain evidence="1 2">Ohio2</strain>
    </source>
</reference>
<proteinExistence type="predicted"/>
<gene>
    <name evidence="1" type="ordered locus">MHF_0466</name>
</gene>
<dbReference type="HOGENOM" id="CLU_098620_3_0_14"/>
<dbReference type="Proteomes" id="UP000007952">
    <property type="component" value="Chromosome"/>
</dbReference>
<evidence type="ECO:0000313" key="2">
    <source>
        <dbReference type="Proteomes" id="UP000007952"/>
    </source>
</evidence>